<keyword evidence="4" id="KW-0539">Nucleus</keyword>
<feature type="region of interest" description="Disordered" evidence="6">
    <location>
        <begin position="340"/>
        <end position="365"/>
    </location>
</feature>
<comment type="similarity">
    <text evidence="5">Belongs to the vestigial family.</text>
</comment>
<proteinExistence type="inferred from homology"/>
<dbReference type="PANTHER" id="PTHR15950:SF16">
    <property type="entry name" value="TRANSCRIPTION COFACTOR VESTIGIAL-LIKE PROTEIN 3"/>
    <property type="match status" value="1"/>
</dbReference>
<evidence type="ECO:0000313" key="7">
    <source>
        <dbReference type="Ensembl" id="ENSGMOP00000055868.1"/>
    </source>
</evidence>
<reference evidence="7" key="2">
    <citation type="submission" date="2025-09" db="UniProtKB">
        <authorList>
            <consortium name="Ensembl"/>
        </authorList>
    </citation>
    <scope>IDENTIFICATION</scope>
</reference>
<evidence type="ECO:0000256" key="4">
    <source>
        <dbReference type="ARBA" id="ARBA00023242"/>
    </source>
</evidence>
<dbReference type="Pfam" id="PF07545">
    <property type="entry name" value="Vg_Tdu"/>
    <property type="match status" value="1"/>
</dbReference>
<dbReference type="GO" id="GO:0006355">
    <property type="term" value="P:regulation of DNA-templated transcription"/>
    <property type="evidence" value="ECO:0007669"/>
    <property type="project" value="InterPro"/>
</dbReference>
<keyword evidence="8" id="KW-1185">Reference proteome</keyword>
<evidence type="ECO:0000313" key="8">
    <source>
        <dbReference type="Proteomes" id="UP000694546"/>
    </source>
</evidence>
<evidence type="ECO:0000256" key="6">
    <source>
        <dbReference type="SAM" id="MobiDB-lite"/>
    </source>
</evidence>
<evidence type="ECO:0000256" key="3">
    <source>
        <dbReference type="ARBA" id="ARBA00023163"/>
    </source>
</evidence>
<reference evidence="7" key="1">
    <citation type="submission" date="2025-08" db="UniProtKB">
        <authorList>
            <consortium name="Ensembl"/>
        </authorList>
    </citation>
    <scope>IDENTIFICATION</scope>
</reference>
<dbReference type="OrthoDB" id="10069705at2759"/>
<gene>
    <name evidence="7" type="primary">VGLL3</name>
    <name evidence="7" type="synonym">vgll3</name>
</gene>
<evidence type="ECO:0000256" key="1">
    <source>
        <dbReference type="ARBA" id="ARBA00004123"/>
    </source>
</evidence>
<sequence>MSCLDVMYHQSFGAHYLPSSQVAAAAYKAACYGHHQRKPSAYSKVHECVEQQMHQQQQQLQQSRPAGMLPREQGLRRASLTPGSRCSDSSGASSGASVGGGGAPEDCVMTKDGSGSRPAEAEYLRARCVLFTYFQGSIGDVVDEHFSRALSQSGSFSRDTKPALRVTQQQQLSSPPPSALWKDSASLAEGPIMNMWSGGGGYPSQAGPCPPPASSISVHPDFSCAAVSPLPFHPADGALWPGHALAQAGLPDPHSPWSYGLSAGQSGAGGGGGGGGYPQIHDLYPHHPASVHGYHHPHTHAHHGHHRFPHGHVLHSFPSHSPAAAALDPRFSHLLLPGGVRQRASSAEGHGSPPPLSEGVKSETDPSVSIPVAAAPTLPASWSPASLHGSLEVYDSGLDQEKAKASAWF</sequence>
<dbReference type="GeneTree" id="ENSGT00530000063353"/>
<dbReference type="InterPro" id="IPR011520">
    <property type="entry name" value="Vg_fam"/>
</dbReference>
<dbReference type="AlphaFoldDB" id="A0A8C5FRH7"/>
<dbReference type="GO" id="GO:0005634">
    <property type="term" value="C:nucleus"/>
    <property type="evidence" value="ECO:0007669"/>
    <property type="project" value="UniProtKB-SubCell"/>
</dbReference>
<dbReference type="OMA" id="AKTSVWF"/>
<dbReference type="Proteomes" id="UP000694546">
    <property type="component" value="Chromosome 20"/>
</dbReference>
<keyword evidence="2" id="KW-0805">Transcription regulation</keyword>
<dbReference type="PANTHER" id="PTHR15950">
    <property type="entry name" value="TRANSCRIPTION COFACTOR VESTIGIAL-LIKE PROTEIN"/>
    <property type="match status" value="1"/>
</dbReference>
<accession>A0A8C5FRH7</accession>
<protein>
    <submittedName>
        <fullName evidence="7">Vestigial like family member 3</fullName>
    </submittedName>
</protein>
<evidence type="ECO:0000256" key="5">
    <source>
        <dbReference type="ARBA" id="ARBA00025784"/>
    </source>
</evidence>
<evidence type="ECO:0000256" key="2">
    <source>
        <dbReference type="ARBA" id="ARBA00023015"/>
    </source>
</evidence>
<name>A0A8C5FRH7_GADMO</name>
<keyword evidence="3" id="KW-0804">Transcription</keyword>
<organism evidence="7 8">
    <name type="scientific">Gadus morhua</name>
    <name type="common">Atlantic cod</name>
    <dbReference type="NCBI Taxonomy" id="8049"/>
    <lineage>
        <taxon>Eukaryota</taxon>
        <taxon>Metazoa</taxon>
        <taxon>Chordata</taxon>
        <taxon>Craniata</taxon>
        <taxon>Vertebrata</taxon>
        <taxon>Euteleostomi</taxon>
        <taxon>Actinopterygii</taxon>
        <taxon>Neopterygii</taxon>
        <taxon>Teleostei</taxon>
        <taxon>Neoteleostei</taxon>
        <taxon>Acanthomorphata</taxon>
        <taxon>Zeiogadaria</taxon>
        <taxon>Gadariae</taxon>
        <taxon>Gadiformes</taxon>
        <taxon>Gadoidei</taxon>
        <taxon>Gadidae</taxon>
        <taxon>Gadus</taxon>
    </lineage>
</organism>
<comment type="subcellular location">
    <subcellularLocation>
        <location evidence="1">Nucleus</location>
    </subcellularLocation>
</comment>
<feature type="region of interest" description="Disordered" evidence="6">
    <location>
        <begin position="76"/>
        <end position="116"/>
    </location>
</feature>
<dbReference type="Ensembl" id="ENSGMOT00000028060.1">
    <property type="protein sequence ID" value="ENSGMOP00000055868.1"/>
    <property type="gene ID" value="ENSGMOG00000023988.1"/>
</dbReference>
<feature type="compositionally biased region" description="Low complexity" evidence="6">
    <location>
        <begin position="83"/>
        <end position="96"/>
    </location>
</feature>